<reference evidence="12 13" key="1">
    <citation type="submission" date="2015-12" db="EMBL/GenBank/DDBJ databases">
        <authorList>
            <person name="Shamseldin A."/>
            <person name="Moawad H."/>
            <person name="Abd El-Rahim W.M."/>
            <person name="Sadowsky M.J."/>
        </authorList>
    </citation>
    <scope>NUCLEOTIDE SEQUENCE [LARGE SCALE GENOMIC DNA]</scope>
    <source>
        <strain evidence="12 13">WF1</strain>
    </source>
</reference>
<dbReference type="Proteomes" id="UP000191980">
    <property type="component" value="Unassembled WGS sequence"/>
</dbReference>
<dbReference type="OrthoDB" id="9773456at2"/>
<feature type="binding site" description="covalent" evidence="8">
    <location>
        <position position="165"/>
    </location>
    <ligand>
        <name>heme c</name>
        <dbReference type="ChEBI" id="CHEBI:61717"/>
        <label>2</label>
    </ligand>
</feature>
<dbReference type="GO" id="GO:0042597">
    <property type="term" value="C:periplasmic space"/>
    <property type="evidence" value="ECO:0007669"/>
    <property type="project" value="UniProtKB-SubCell"/>
</dbReference>
<organism evidence="12 13">
    <name type="scientific">Methyloprofundus sedimenti</name>
    <dbReference type="NCBI Taxonomy" id="1420851"/>
    <lineage>
        <taxon>Bacteria</taxon>
        <taxon>Pseudomonadati</taxon>
        <taxon>Pseudomonadota</taxon>
        <taxon>Gammaproteobacteria</taxon>
        <taxon>Methylococcales</taxon>
        <taxon>Methylococcaceae</taxon>
        <taxon>Methyloprofundus</taxon>
    </lineage>
</organism>
<dbReference type="GO" id="GO:0009055">
    <property type="term" value="F:electron transfer activity"/>
    <property type="evidence" value="ECO:0007669"/>
    <property type="project" value="InterPro"/>
</dbReference>
<feature type="binding site" description="covalent" evidence="8">
    <location>
        <position position="168"/>
    </location>
    <ligand>
        <name>heme c</name>
        <dbReference type="ChEBI" id="CHEBI:61717"/>
        <label>2</label>
    </ligand>
</feature>
<dbReference type="PROSITE" id="PS51007">
    <property type="entry name" value="CYTC"/>
    <property type="match status" value="2"/>
</dbReference>
<dbReference type="InterPro" id="IPR009056">
    <property type="entry name" value="Cyt_c-like_dom"/>
</dbReference>
<feature type="signal peptide" evidence="10">
    <location>
        <begin position="1"/>
        <end position="23"/>
    </location>
</feature>
<keyword evidence="4 9" id="KW-0479">Metal-binding</keyword>
<evidence type="ECO:0000256" key="9">
    <source>
        <dbReference type="PIRSR" id="PIRSR000005-2"/>
    </source>
</evidence>
<dbReference type="Pfam" id="PF00034">
    <property type="entry name" value="Cytochrom_C"/>
    <property type="match status" value="2"/>
</dbReference>
<sequence length="235" mass="25505">MKKSLMAVSVSFALLNMSCIAQAAGDIKAGKAKSGTCASCHGENGNSMMPLFPKLAAQNVGYLVRQMHAFKDGTRSDPTMGAMVSGLSDQDMQDIAAFYSAQKVSKNALPQINPDDLDEIDDNDALTADEKTAAKQALQDQQKARVAMGYDVYRNGDLENEISACIACHGPEGEGNEPAAFPALRGQHADYLMKTLTDFKTDVRSNNPDNMMHMIAKKMTEEEIKAMSYYVSVMK</sequence>
<dbReference type="EMBL" id="LPUF01000004">
    <property type="protein sequence ID" value="OQK15268.1"/>
    <property type="molecule type" value="Genomic_DNA"/>
</dbReference>
<feature type="binding site" description="axial binding residue" evidence="9">
    <location>
        <position position="80"/>
    </location>
    <ligand>
        <name>heme c</name>
        <dbReference type="ChEBI" id="CHEBI:61717"/>
        <label>1</label>
    </ligand>
    <ligandPart>
        <name>Fe</name>
        <dbReference type="ChEBI" id="CHEBI:18248"/>
    </ligandPart>
</feature>
<proteinExistence type="predicted"/>
<dbReference type="InterPro" id="IPR024167">
    <property type="entry name" value="Cytochrome_c4-like"/>
</dbReference>
<feature type="binding site" description="covalent" evidence="8">
    <location>
        <position position="37"/>
    </location>
    <ligand>
        <name>heme c</name>
        <dbReference type="ChEBI" id="CHEBI:61717"/>
        <label>1</label>
    </ligand>
</feature>
<feature type="chain" id="PRO_5013229535" evidence="10">
    <location>
        <begin position="24"/>
        <end position="235"/>
    </location>
</feature>
<dbReference type="STRING" id="1420851.AU255_17475"/>
<gene>
    <name evidence="12" type="ORF">AU255_17475</name>
</gene>
<comment type="caution">
    <text evidence="12">The sequence shown here is derived from an EMBL/GenBank/DDBJ whole genome shotgun (WGS) entry which is preliminary data.</text>
</comment>
<dbReference type="GO" id="GO:0005506">
    <property type="term" value="F:iron ion binding"/>
    <property type="evidence" value="ECO:0007669"/>
    <property type="project" value="InterPro"/>
</dbReference>
<evidence type="ECO:0000256" key="7">
    <source>
        <dbReference type="ARBA" id="ARBA00023004"/>
    </source>
</evidence>
<evidence type="ECO:0000256" key="10">
    <source>
        <dbReference type="SAM" id="SignalP"/>
    </source>
</evidence>
<keyword evidence="10" id="KW-0732">Signal</keyword>
<evidence type="ECO:0000259" key="11">
    <source>
        <dbReference type="PROSITE" id="PS51007"/>
    </source>
</evidence>
<evidence type="ECO:0000256" key="6">
    <source>
        <dbReference type="ARBA" id="ARBA00022982"/>
    </source>
</evidence>
<feature type="binding site" description="covalent" evidence="8">
    <location>
        <position position="40"/>
    </location>
    <ligand>
        <name>heme c</name>
        <dbReference type="ChEBI" id="CHEBI:61717"/>
        <label>1</label>
    </ligand>
</feature>
<feature type="binding site" description="axial binding residue" evidence="9">
    <location>
        <position position="212"/>
    </location>
    <ligand>
        <name>heme c</name>
        <dbReference type="ChEBI" id="CHEBI:61717"/>
        <label>2</label>
    </ligand>
    <ligandPart>
        <name>Fe</name>
        <dbReference type="ChEBI" id="CHEBI:18248"/>
    </ligandPart>
</feature>
<keyword evidence="5" id="KW-0574">Periplasm</keyword>
<dbReference type="SUPFAM" id="SSF46626">
    <property type="entry name" value="Cytochrome c"/>
    <property type="match status" value="2"/>
</dbReference>
<evidence type="ECO:0000313" key="13">
    <source>
        <dbReference type="Proteomes" id="UP000191980"/>
    </source>
</evidence>
<dbReference type="InterPro" id="IPR036909">
    <property type="entry name" value="Cyt_c-like_dom_sf"/>
</dbReference>
<dbReference type="Gene3D" id="1.10.760.10">
    <property type="entry name" value="Cytochrome c-like domain"/>
    <property type="match status" value="2"/>
</dbReference>
<dbReference type="PANTHER" id="PTHR33751">
    <property type="entry name" value="CBB3-TYPE CYTOCHROME C OXIDASE SUBUNIT FIXP"/>
    <property type="match status" value="1"/>
</dbReference>
<keyword evidence="7 9" id="KW-0408">Iron</keyword>
<evidence type="ECO:0000256" key="3">
    <source>
        <dbReference type="ARBA" id="ARBA00022617"/>
    </source>
</evidence>
<keyword evidence="2" id="KW-0813">Transport</keyword>
<protein>
    <submittedName>
        <fullName evidence="12">Cytochrome C</fullName>
    </submittedName>
</protein>
<dbReference type="AlphaFoldDB" id="A0A1V8M187"/>
<evidence type="ECO:0000313" key="12">
    <source>
        <dbReference type="EMBL" id="OQK15268.1"/>
    </source>
</evidence>
<feature type="binding site" description="axial binding residue" evidence="9">
    <location>
        <position position="41"/>
    </location>
    <ligand>
        <name>heme c</name>
        <dbReference type="ChEBI" id="CHEBI:61717"/>
        <label>1</label>
    </ligand>
    <ligandPart>
        <name>Fe</name>
        <dbReference type="ChEBI" id="CHEBI:18248"/>
    </ligandPart>
</feature>
<comment type="PTM">
    <text evidence="8">Binds 2 heme c groups covalently per subunit.</text>
</comment>
<comment type="subcellular location">
    <subcellularLocation>
        <location evidence="1">Periplasm</location>
    </subcellularLocation>
</comment>
<evidence type="ECO:0000256" key="1">
    <source>
        <dbReference type="ARBA" id="ARBA00004418"/>
    </source>
</evidence>
<dbReference type="PANTHER" id="PTHR33751:SF9">
    <property type="entry name" value="CYTOCHROME C4"/>
    <property type="match status" value="1"/>
</dbReference>
<keyword evidence="3 8" id="KW-0349">Heme</keyword>
<dbReference type="InterPro" id="IPR050597">
    <property type="entry name" value="Cytochrome_c_Oxidase_Subunit"/>
</dbReference>
<feature type="domain" description="Cytochrome c" evidence="11">
    <location>
        <begin position="144"/>
        <end position="235"/>
    </location>
</feature>
<keyword evidence="13" id="KW-1185">Reference proteome</keyword>
<feature type="domain" description="Cytochrome c" evidence="11">
    <location>
        <begin position="25"/>
        <end position="103"/>
    </location>
</feature>
<feature type="binding site" description="axial binding residue" evidence="9">
    <location>
        <position position="169"/>
    </location>
    <ligand>
        <name>heme c</name>
        <dbReference type="ChEBI" id="CHEBI:61717"/>
        <label>2</label>
    </ligand>
    <ligandPart>
        <name>Fe</name>
        <dbReference type="ChEBI" id="CHEBI:18248"/>
    </ligandPart>
</feature>
<evidence type="ECO:0000256" key="8">
    <source>
        <dbReference type="PIRSR" id="PIRSR000005-1"/>
    </source>
</evidence>
<evidence type="ECO:0000256" key="5">
    <source>
        <dbReference type="ARBA" id="ARBA00022764"/>
    </source>
</evidence>
<dbReference type="RefSeq" id="WP_080524220.1">
    <property type="nucleotide sequence ID" value="NZ_LPUF01000004.1"/>
</dbReference>
<keyword evidence="6" id="KW-0249">Electron transport</keyword>
<dbReference type="PIRSF" id="PIRSF000005">
    <property type="entry name" value="Cytochrome_c4"/>
    <property type="match status" value="1"/>
</dbReference>
<evidence type="ECO:0000256" key="2">
    <source>
        <dbReference type="ARBA" id="ARBA00022448"/>
    </source>
</evidence>
<accession>A0A1V8M187</accession>
<evidence type="ECO:0000256" key="4">
    <source>
        <dbReference type="ARBA" id="ARBA00022723"/>
    </source>
</evidence>
<name>A0A1V8M187_9GAMM</name>
<dbReference type="GO" id="GO:0020037">
    <property type="term" value="F:heme binding"/>
    <property type="evidence" value="ECO:0007669"/>
    <property type="project" value="InterPro"/>
</dbReference>